<name>A0A1M5VFW2_9FLAO</name>
<reference evidence="3" key="1">
    <citation type="submission" date="2016-11" db="EMBL/GenBank/DDBJ databases">
        <authorList>
            <person name="Varghese N."/>
            <person name="Submissions S."/>
        </authorList>
    </citation>
    <scope>NUCLEOTIDE SEQUENCE [LARGE SCALE GENOMIC DNA]</scope>
    <source>
        <strain evidence="3">DSM 100572</strain>
    </source>
</reference>
<accession>A0A1M5VFW2</accession>
<organism evidence="2 3">
    <name type="scientific">Wenyingzhuangia marina</name>
    <dbReference type="NCBI Taxonomy" id="1195760"/>
    <lineage>
        <taxon>Bacteria</taxon>
        <taxon>Pseudomonadati</taxon>
        <taxon>Bacteroidota</taxon>
        <taxon>Flavobacteriia</taxon>
        <taxon>Flavobacteriales</taxon>
        <taxon>Flavobacteriaceae</taxon>
        <taxon>Wenyingzhuangia</taxon>
    </lineage>
</organism>
<dbReference type="EMBL" id="FQXQ01000003">
    <property type="protein sequence ID" value="SHH74182.1"/>
    <property type="molecule type" value="Genomic_DNA"/>
</dbReference>
<dbReference type="STRING" id="1195760.SAMN05444281_1774"/>
<dbReference type="AlphaFoldDB" id="A0A1M5VFW2"/>
<dbReference type="OrthoDB" id="8097020at2"/>
<keyword evidence="1" id="KW-0472">Membrane</keyword>
<evidence type="ECO:0000313" key="2">
    <source>
        <dbReference type="EMBL" id="SHH74182.1"/>
    </source>
</evidence>
<sequence length="258" mass="30041">MNEYYNPLRESFNLAKKIDSIAFKILILSAGLTLLNFIFSKYIDNLKEWAEILSNVNTVVIVLFTLLKFVVNYIIFHTSFDKRSDFVDNSFGTNYSSNKSNKYYNNDTIENGILRMGANSFESCYFTYNLAIKCLKEKWIINLIVAVIILTLAVQGYNTVLTMVLQLTLPIYLISDAVNHSVFCLRVKNILDSFCRLYNDLKEEEITSKKEPEIILTVLNYETTLSTFNLLISESLYKKFNPYLSEQWEKLKEQYTLK</sequence>
<keyword evidence="3" id="KW-1185">Reference proteome</keyword>
<dbReference type="Proteomes" id="UP000184109">
    <property type="component" value="Unassembled WGS sequence"/>
</dbReference>
<feature type="transmembrane region" description="Helical" evidence="1">
    <location>
        <begin position="21"/>
        <end position="39"/>
    </location>
</feature>
<evidence type="ECO:0000256" key="1">
    <source>
        <dbReference type="SAM" id="Phobius"/>
    </source>
</evidence>
<feature type="transmembrane region" description="Helical" evidence="1">
    <location>
        <begin position="139"/>
        <end position="157"/>
    </location>
</feature>
<protein>
    <submittedName>
        <fullName evidence="2">Uncharacterized protein</fullName>
    </submittedName>
</protein>
<keyword evidence="1" id="KW-0812">Transmembrane</keyword>
<feature type="transmembrane region" description="Helical" evidence="1">
    <location>
        <begin position="59"/>
        <end position="76"/>
    </location>
</feature>
<proteinExistence type="predicted"/>
<evidence type="ECO:0000313" key="3">
    <source>
        <dbReference type="Proteomes" id="UP000184109"/>
    </source>
</evidence>
<gene>
    <name evidence="2" type="ORF">SAMN05444281_1774</name>
</gene>
<keyword evidence="1" id="KW-1133">Transmembrane helix</keyword>
<dbReference type="RefSeq" id="WP_073120620.1">
    <property type="nucleotide sequence ID" value="NZ_BMEN01000003.1"/>
</dbReference>